<comment type="caution">
    <text evidence="1">The sequence shown here is derived from an EMBL/GenBank/DDBJ whole genome shotgun (WGS) entry which is preliminary data.</text>
</comment>
<dbReference type="EMBL" id="CAJHCP010000002">
    <property type="protein sequence ID" value="CAD6515755.1"/>
    <property type="molecule type" value="Genomic_DNA"/>
</dbReference>
<sequence length="58" mass="6318">MAAVLAVFGENAFAQSEADNPTKSNPPFNLAPSLCVQNFFAPKYEWRDLMQPAGCLAK</sequence>
<keyword evidence="2" id="KW-1185">Reference proteome</keyword>
<reference evidence="1 2" key="1">
    <citation type="submission" date="2020-10" db="EMBL/GenBank/DDBJ databases">
        <authorList>
            <person name="Peeters C."/>
        </authorList>
    </citation>
    <scope>NUCLEOTIDE SEQUENCE [LARGE SCALE GENOMIC DNA]</scope>
    <source>
        <strain evidence="1 2">LMG 28140</strain>
    </source>
</reference>
<organism evidence="1 2">
    <name type="scientific">Paraburkholderia metrosideri</name>
    <dbReference type="NCBI Taxonomy" id="580937"/>
    <lineage>
        <taxon>Bacteria</taxon>
        <taxon>Pseudomonadati</taxon>
        <taxon>Pseudomonadota</taxon>
        <taxon>Betaproteobacteria</taxon>
        <taxon>Burkholderiales</taxon>
        <taxon>Burkholderiaceae</taxon>
        <taxon>Paraburkholderia</taxon>
    </lineage>
</organism>
<accession>A0ABM8NBP6</accession>
<evidence type="ECO:0000313" key="2">
    <source>
        <dbReference type="Proteomes" id="UP000598032"/>
    </source>
</evidence>
<dbReference type="Proteomes" id="UP000598032">
    <property type="component" value="Unassembled WGS sequence"/>
</dbReference>
<evidence type="ECO:0000313" key="1">
    <source>
        <dbReference type="EMBL" id="CAD6515755.1"/>
    </source>
</evidence>
<name>A0ABM8NBP6_9BURK</name>
<protein>
    <submittedName>
        <fullName evidence="1">Uncharacterized protein</fullName>
    </submittedName>
</protein>
<proteinExistence type="predicted"/>
<gene>
    <name evidence="1" type="ORF">LMG28140_00651</name>
</gene>